<comment type="caution">
    <text evidence="2">The sequence shown here is derived from an EMBL/GenBank/DDBJ whole genome shotgun (WGS) entry which is preliminary data.</text>
</comment>
<dbReference type="SUPFAM" id="SSF52949">
    <property type="entry name" value="Macro domain-like"/>
    <property type="match status" value="1"/>
</dbReference>
<keyword evidence="3" id="KW-1185">Reference proteome</keyword>
<name>A0A6M0R9G2_9CLOT</name>
<dbReference type="SMART" id="SM00506">
    <property type="entry name" value="A1pp"/>
    <property type="match status" value="1"/>
</dbReference>
<dbReference type="PROSITE" id="PS51154">
    <property type="entry name" value="MACRO"/>
    <property type="match status" value="1"/>
</dbReference>
<dbReference type="EMBL" id="SXDP01000004">
    <property type="protein sequence ID" value="NEZ46873.1"/>
    <property type="molecule type" value="Genomic_DNA"/>
</dbReference>
<proteinExistence type="predicted"/>
<dbReference type="PANTHER" id="PTHR11106">
    <property type="entry name" value="GANGLIOSIDE INDUCED DIFFERENTIATION ASSOCIATED PROTEIN 2-RELATED"/>
    <property type="match status" value="1"/>
</dbReference>
<evidence type="ECO:0000259" key="1">
    <source>
        <dbReference type="PROSITE" id="PS51154"/>
    </source>
</evidence>
<gene>
    <name evidence="2" type="ORF">FDF74_06550</name>
</gene>
<protein>
    <submittedName>
        <fullName evidence="2">Macro domain-containing protein</fullName>
    </submittedName>
</protein>
<evidence type="ECO:0000313" key="2">
    <source>
        <dbReference type="EMBL" id="NEZ46873.1"/>
    </source>
</evidence>
<feature type="domain" description="Macro" evidence="1">
    <location>
        <begin position="1"/>
        <end position="178"/>
    </location>
</feature>
<dbReference type="Gene3D" id="3.40.220.10">
    <property type="entry name" value="Leucine Aminopeptidase, subunit E, domain 1"/>
    <property type="match status" value="1"/>
</dbReference>
<dbReference type="Proteomes" id="UP000473885">
    <property type="component" value="Unassembled WGS sequence"/>
</dbReference>
<sequence length="179" mass="19896">MIKIGEKTIFIKHGDITKEETDAIVNPANGFMIHKGGAALAIATRAGDLLQEHSRKIIEKSGQIPWGKGIITLGYNLPCKFVIHVVGPKMGEGQEDEKLMKSVNTALNLADMYNLKSISMPAISSGIFGYPKDKCAQVLLETTIQYLKDNHTSIERVIMCNYDKETYNVFLQKERAILI</sequence>
<dbReference type="InterPro" id="IPR043472">
    <property type="entry name" value="Macro_dom-like"/>
</dbReference>
<organism evidence="2 3">
    <name type="scientific">Clostridium niameyense</name>
    <dbReference type="NCBI Taxonomy" id="1622073"/>
    <lineage>
        <taxon>Bacteria</taxon>
        <taxon>Bacillati</taxon>
        <taxon>Bacillota</taxon>
        <taxon>Clostridia</taxon>
        <taxon>Eubacteriales</taxon>
        <taxon>Clostridiaceae</taxon>
        <taxon>Clostridium</taxon>
    </lineage>
</organism>
<dbReference type="CDD" id="cd02907">
    <property type="entry name" value="Macro_Af1521_BAL-like"/>
    <property type="match status" value="1"/>
</dbReference>
<dbReference type="InterPro" id="IPR002589">
    <property type="entry name" value="Macro_dom"/>
</dbReference>
<accession>A0A6M0R9G2</accession>
<dbReference type="Pfam" id="PF01661">
    <property type="entry name" value="Macro"/>
    <property type="match status" value="1"/>
</dbReference>
<evidence type="ECO:0000313" key="3">
    <source>
        <dbReference type="Proteomes" id="UP000473885"/>
    </source>
</evidence>
<reference evidence="2 3" key="1">
    <citation type="submission" date="2019-04" db="EMBL/GenBank/DDBJ databases">
        <title>Genome sequencing of Clostridium botulinum Groups I-IV and Clostridium butyricum.</title>
        <authorList>
            <person name="Brunt J."/>
            <person name="Van Vliet A.H.M."/>
            <person name="Stringer S.C."/>
            <person name="Carter A.T."/>
            <person name="Peck M.W."/>
        </authorList>
    </citation>
    <scope>NUCLEOTIDE SEQUENCE [LARGE SCALE GENOMIC DNA]</scope>
    <source>
        <strain evidence="2 3">IFR 18/094</strain>
    </source>
</reference>
<dbReference type="AlphaFoldDB" id="A0A6M0R9G2"/>
<dbReference type="RefSeq" id="WP_163249049.1">
    <property type="nucleotide sequence ID" value="NZ_SXDP01000004.1"/>
</dbReference>